<evidence type="ECO:0000313" key="3">
    <source>
        <dbReference type="Proteomes" id="UP000247832"/>
    </source>
</evidence>
<dbReference type="InterPro" id="IPR012338">
    <property type="entry name" value="Beta-lactam/transpept-like"/>
</dbReference>
<dbReference type="OrthoDB" id="3171327at2"/>
<name>A0A2V5L1X0_9MICC</name>
<dbReference type="InterPro" id="IPR050491">
    <property type="entry name" value="AmpC-like"/>
</dbReference>
<evidence type="ECO:0000259" key="1">
    <source>
        <dbReference type="Pfam" id="PF00144"/>
    </source>
</evidence>
<organism evidence="2 3">
    <name type="scientific">Arthrobacter livingstonensis</name>
    <dbReference type="NCBI Taxonomy" id="670078"/>
    <lineage>
        <taxon>Bacteria</taxon>
        <taxon>Bacillati</taxon>
        <taxon>Actinomycetota</taxon>
        <taxon>Actinomycetes</taxon>
        <taxon>Micrococcales</taxon>
        <taxon>Micrococcaceae</taxon>
        <taxon>Arthrobacter</taxon>
    </lineage>
</organism>
<dbReference type="SUPFAM" id="SSF56601">
    <property type="entry name" value="beta-lactamase/transpeptidase-like"/>
    <property type="match status" value="1"/>
</dbReference>
<gene>
    <name evidence="2" type="ORF">CVV68_22660</name>
</gene>
<reference evidence="2 3" key="1">
    <citation type="submission" date="2018-05" db="EMBL/GenBank/DDBJ databases">
        <title>Genetic diversity of glacier-inhabiting Cryobacterium bacteria in China and description of Cryobacterium mengkeensis sp. nov. and Arthrobacter glacialis sp. nov.</title>
        <authorList>
            <person name="Liu Q."/>
            <person name="Xin Y.-H."/>
        </authorList>
    </citation>
    <scope>NUCLEOTIDE SEQUENCE [LARGE SCALE GENOMIC DNA]</scope>
    <source>
        <strain evidence="2 3">LI2</strain>
    </source>
</reference>
<accession>A0A2V5L1X0</accession>
<keyword evidence="2" id="KW-0378">Hydrolase</keyword>
<dbReference type="GO" id="GO:0016787">
    <property type="term" value="F:hydrolase activity"/>
    <property type="evidence" value="ECO:0007669"/>
    <property type="project" value="UniProtKB-KW"/>
</dbReference>
<dbReference type="PANTHER" id="PTHR46825">
    <property type="entry name" value="D-ALANYL-D-ALANINE-CARBOXYPEPTIDASE/ENDOPEPTIDASE AMPH"/>
    <property type="match status" value="1"/>
</dbReference>
<proteinExistence type="predicted"/>
<dbReference type="AlphaFoldDB" id="A0A2V5L1X0"/>
<keyword evidence="3" id="KW-1185">Reference proteome</keyword>
<comment type="caution">
    <text evidence="2">The sequence shown here is derived from an EMBL/GenBank/DDBJ whole genome shotgun (WGS) entry which is preliminary data.</text>
</comment>
<dbReference type="PANTHER" id="PTHR46825:SF8">
    <property type="entry name" value="BETA-LACTAMASE-RELATED"/>
    <property type="match status" value="1"/>
</dbReference>
<feature type="domain" description="Beta-lactamase-related" evidence="1">
    <location>
        <begin position="53"/>
        <end position="344"/>
    </location>
</feature>
<evidence type="ECO:0000313" key="2">
    <source>
        <dbReference type="EMBL" id="PYI64124.1"/>
    </source>
</evidence>
<dbReference type="Gene3D" id="3.40.710.10">
    <property type="entry name" value="DD-peptidase/beta-lactamase superfamily"/>
    <property type="match status" value="1"/>
</dbReference>
<dbReference type="InterPro" id="IPR001466">
    <property type="entry name" value="Beta-lactam-related"/>
</dbReference>
<dbReference type="Pfam" id="PF00144">
    <property type="entry name" value="Beta-lactamase"/>
    <property type="match status" value="1"/>
</dbReference>
<protein>
    <submittedName>
        <fullName evidence="2">Serine hydrolase</fullName>
    </submittedName>
</protein>
<sequence length="363" mass="38101">MIGTVLSVVGCVVVVAMVVGAVRTLVHRAGPVVGDPGVAAELVALAGRRARRVAAVVIDLNATVPTRMAFIGADADTPFEIGSVTKGLTGMLLANAIERGEADLDATLAQLLPETGGSPIGSVRLSELATHTSGLPRLPRSPVTLLRLVAAGYTGVDPYWGTTPATVIAAARRQRLTGRGRFRYSNLGAAVLGHGLARAAGRDYADLLKRRVFEPLRMTGSGTDLRPGVRRGWTAIGRRSRPWRACGYGPAGGGVTSTPADISRLVIGLLDGTAPGRAAINSFAPIEPGPPNRSSGLFWIIDRDQPSGRDMVWHNGQTGGYSAFLVLYPQARRAVAVLADTANAARQQRVALGLTRWLTNTAR</sequence>
<dbReference type="Proteomes" id="UP000247832">
    <property type="component" value="Unassembled WGS sequence"/>
</dbReference>
<dbReference type="EMBL" id="QJVD01000072">
    <property type="protein sequence ID" value="PYI64124.1"/>
    <property type="molecule type" value="Genomic_DNA"/>
</dbReference>